<dbReference type="Pfam" id="PF01345">
    <property type="entry name" value="DUF11"/>
    <property type="match status" value="1"/>
</dbReference>
<dbReference type="InterPro" id="IPR051172">
    <property type="entry name" value="Chlamydia_OmcB"/>
</dbReference>
<dbReference type="EMBL" id="BATB01000097">
    <property type="protein sequence ID" value="GAD57501.1"/>
    <property type="molecule type" value="Genomic_DNA"/>
</dbReference>
<evidence type="ECO:0000256" key="2">
    <source>
        <dbReference type="SAM" id="SignalP"/>
    </source>
</evidence>
<dbReference type="InterPro" id="IPR047589">
    <property type="entry name" value="DUF11_rpt"/>
</dbReference>
<keyword evidence="5" id="KW-1185">Reference proteome</keyword>
<feature type="domain" description="DUF11" evidence="3">
    <location>
        <begin position="784"/>
        <end position="871"/>
    </location>
</feature>
<feature type="chain" id="PRO_5004637809" description="DUF11 domain-containing protein" evidence="2">
    <location>
        <begin position="27"/>
        <end position="873"/>
    </location>
</feature>
<evidence type="ECO:0000313" key="5">
    <source>
        <dbReference type="Proteomes" id="UP000016566"/>
    </source>
</evidence>
<dbReference type="STRING" id="1337093.MBELCI_3553"/>
<sequence>MIHSRSILRSTTALTVLSLAVTAAMASPEAGSVIGNQAVASYVNAAGDTITVTSNKVETIVQQVAGLTLTADNTETIAPGGKAFLPHIVVNEGNGPDAFDLAAVEGAGSFDFASVTIYADANMDGVADNATPIAQTPTLAPGERFGFVIDATARSDAASGSTESLTVTATSQLDATESRTNTDRLTVSSDAIMELVKSMTVDKSGGDPNIVDPGDTVEITLTYTNTGLAPSSNYAVEDVLDGRLPYASGSAQWSDRAVTGGLDETNGTGVDATNGAGETIAYDYNATTNTLDFVVSSVAAGRSGSVTFTATIGTDAGAGIIENVATQSDASGNYAPSNTASIRVDQSFAVDISDTYTQADATVLTSATDDGGAGDDTVTETSDISQAGTIAFEFVIGNDSNEIDSYALSVANTDFPLGTTFRFVGADGATPVVGDVGPLAPGEGTKVTLLATLPTDATPTAAGATNYTATVTATSQGDGAADLSTAEFAGAVTAATVDLENRGAPATAGDGAFATNGGAPWITTATEPEQAVTFPMNIENLGPTSDSYNLSLVTPLPADWLVEFRLADGTIVTNTGTIPSGASRDIDVIVTPPAGAPPATTLVEIALVSPVSGQGDQITNAITVSEVADLSITEDQTVQAAPGGVVDILHTVTNEGNIDITAGTITQTGLTEFSGAIFHDANGDGVLNSTDPVVTDFSEITGGLPAGETLSLIYRVQAGSVPGQSEIGTLTLGSSLNGGALTDADPADNAVTDRITVVSGDITLVKTQAIDPGCTGTPGVFTEDRQDVDPNQCIRYRITASNTGTDQASSVVIQDIVPAYTTLESCGTACPATVTPAATSAVNTAAAPNIRSTHGVLDPGGVATLEFTVRVDG</sequence>
<evidence type="ECO:0000259" key="3">
    <source>
        <dbReference type="Pfam" id="PF01345"/>
    </source>
</evidence>
<dbReference type="NCBIfam" id="TIGR01451">
    <property type="entry name" value="B_ant_repeat"/>
    <property type="match status" value="1"/>
</dbReference>
<dbReference type="OrthoDB" id="8455960at2"/>
<dbReference type="PANTHER" id="PTHR34819:SF3">
    <property type="entry name" value="CELL SURFACE PROTEIN"/>
    <property type="match status" value="1"/>
</dbReference>
<dbReference type="RefSeq" id="WP_021695599.1">
    <property type="nucleotide sequence ID" value="NZ_BATB01000097.1"/>
</dbReference>
<accession>U2YQ15</accession>
<evidence type="ECO:0000256" key="1">
    <source>
        <dbReference type="SAM" id="MobiDB-lite"/>
    </source>
</evidence>
<feature type="signal peptide" evidence="2">
    <location>
        <begin position="1"/>
        <end position="26"/>
    </location>
</feature>
<dbReference type="InterPro" id="IPR001434">
    <property type="entry name" value="OmcB-like_DUF11"/>
</dbReference>
<protein>
    <recommendedName>
        <fullName evidence="3">DUF11 domain-containing protein</fullName>
    </recommendedName>
</protein>
<dbReference type="PANTHER" id="PTHR34819">
    <property type="entry name" value="LARGE CYSTEINE-RICH PERIPLASMIC PROTEIN OMCB"/>
    <property type="match status" value="1"/>
</dbReference>
<feature type="region of interest" description="Disordered" evidence="1">
    <location>
        <begin position="159"/>
        <end position="181"/>
    </location>
</feature>
<proteinExistence type="predicted"/>
<keyword evidence="2" id="KW-0732">Signal</keyword>
<organism evidence="4 5">
    <name type="scientific">Limimaricola cinnabarinus LL-001</name>
    <dbReference type="NCBI Taxonomy" id="1337093"/>
    <lineage>
        <taxon>Bacteria</taxon>
        <taxon>Pseudomonadati</taxon>
        <taxon>Pseudomonadota</taxon>
        <taxon>Alphaproteobacteria</taxon>
        <taxon>Rhodobacterales</taxon>
        <taxon>Paracoccaceae</taxon>
        <taxon>Limimaricola</taxon>
    </lineage>
</organism>
<dbReference type="Proteomes" id="UP000016566">
    <property type="component" value="Unassembled WGS sequence"/>
</dbReference>
<reference evidence="4" key="1">
    <citation type="journal article" date="2013" name="Genome Announc.">
        <title>Draft Genome Sequence of Loktanella cinnabarina LL-001T, Isolated from Deep-Sea Floor Sediment.</title>
        <authorList>
            <person name="Nishi S."/>
            <person name="Tsubouchi T."/>
            <person name="Takaki Y."/>
            <person name="Koyanagi R."/>
            <person name="Satoh N."/>
            <person name="Maruyama T."/>
            <person name="Hatada Y."/>
        </authorList>
    </citation>
    <scope>NUCLEOTIDE SEQUENCE [LARGE SCALE GENOMIC DNA]</scope>
    <source>
        <strain evidence="4">LL-001</strain>
    </source>
</reference>
<dbReference type="eggNOG" id="COG1470">
    <property type="taxonomic scope" value="Bacteria"/>
</dbReference>
<gene>
    <name evidence="4" type="ORF">MBELCI_3553</name>
</gene>
<comment type="caution">
    <text evidence="4">The sequence shown here is derived from an EMBL/GenBank/DDBJ whole genome shotgun (WGS) entry which is preliminary data.</text>
</comment>
<dbReference type="AlphaFoldDB" id="U2YQ15"/>
<feature type="compositionally biased region" description="Polar residues" evidence="1">
    <location>
        <begin position="159"/>
        <end position="175"/>
    </location>
</feature>
<name>U2YQ15_9RHOB</name>
<evidence type="ECO:0000313" key="4">
    <source>
        <dbReference type="EMBL" id="GAD57501.1"/>
    </source>
</evidence>